<feature type="region of interest" description="Disordered" evidence="1">
    <location>
        <begin position="277"/>
        <end position="301"/>
    </location>
</feature>
<protein>
    <recommendedName>
        <fullName evidence="4">Bro-N domain-containing protein</fullName>
    </recommendedName>
</protein>
<dbReference type="Proteomes" id="UP000075260">
    <property type="component" value="Unassembled WGS sequence"/>
</dbReference>
<evidence type="ECO:0000256" key="1">
    <source>
        <dbReference type="SAM" id="MobiDB-lite"/>
    </source>
</evidence>
<proteinExistence type="predicted"/>
<feature type="compositionally biased region" description="Basic and acidic residues" evidence="1">
    <location>
        <begin position="291"/>
        <end position="301"/>
    </location>
</feature>
<evidence type="ECO:0000313" key="3">
    <source>
        <dbReference type="Proteomes" id="UP000075260"/>
    </source>
</evidence>
<feature type="compositionally biased region" description="Low complexity" evidence="1">
    <location>
        <begin position="277"/>
        <end position="290"/>
    </location>
</feature>
<reference evidence="2 3" key="1">
    <citation type="submission" date="2014-02" db="EMBL/GenBank/DDBJ databases">
        <title>The small core and large imbalanced accessory genome model reveals a collaborative survival strategy of Sorangium cellulosum strains in nature.</title>
        <authorList>
            <person name="Han K."/>
            <person name="Peng R."/>
            <person name="Blom J."/>
            <person name="Li Y.-Z."/>
        </authorList>
    </citation>
    <scope>NUCLEOTIDE SEQUENCE [LARGE SCALE GENOMIC DNA]</scope>
    <source>
        <strain evidence="2 3">So0008-312</strain>
    </source>
</reference>
<sequence length="301" mass="33096">MSAALIFVTSQFDGHELTTYVFRGRICVIAAQVGKILDYADDGKKLVDVIRDKWGDEFIAGHDFEVLEGDALRGFKAAAGDTLPGWVSSTARLMVLYESGFDLVFTKTEKPAGRRLRRLLVDEVIPRLRRGEPVLPKAQPAPSTLVDDQESQIRLLALRQREALSIYAAIPGLYAPEYLRHKVEHAAALVTGDRPAIENPLLDVSGYLRARGLTSAEIKSKGPSFGKRVKALYTAEHGESPKKLPRDINGSSREVFSYTERDRRLFDQAFAEMFGAPAALPTDPTTAPANDAREEEGPTAA</sequence>
<accession>A0A150QG11</accession>
<gene>
    <name evidence="2" type="ORF">BE15_39130</name>
</gene>
<dbReference type="AlphaFoldDB" id="A0A150QG11"/>
<evidence type="ECO:0008006" key="4">
    <source>
        <dbReference type="Google" id="ProtNLM"/>
    </source>
</evidence>
<evidence type="ECO:0000313" key="2">
    <source>
        <dbReference type="EMBL" id="KYF66853.1"/>
    </source>
</evidence>
<organism evidence="2 3">
    <name type="scientific">Sorangium cellulosum</name>
    <name type="common">Polyangium cellulosum</name>
    <dbReference type="NCBI Taxonomy" id="56"/>
    <lineage>
        <taxon>Bacteria</taxon>
        <taxon>Pseudomonadati</taxon>
        <taxon>Myxococcota</taxon>
        <taxon>Polyangia</taxon>
        <taxon>Polyangiales</taxon>
        <taxon>Polyangiaceae</taxon>
        <taxon>Sorangium</taxon>
    </lineage>
</organism>
<dbReference type="EMBL" id="JEMA01000704">
    <property type="protein sequence ID" value="KYF66853.1"/>
    <property type="molecule type" value="Genomic_DNA"/>
</dbReference>
<dbReference type="OrthoDB" id="1042522at2"/>
<name>A0A150QG11_SORCE</name>
<comment type="caution">
    <text evidence="2">The sequence shown here is derived from an EMBL/GenBank/DDBJ whole genome shotgun (WGS) entry which is preliminary data.</text>
</comment>
<dbReference type="RefSeq" id="WP_061610231.1">
    <property type="nucleotide sequence ID" value="NZ_JEMA01000704.1"/>
</dbReference>